<proteinExistence type="predicted"/>
<keyword evidence="1" id="KW-0479">Metal-binding</keyword>
<evidence type="ECO:0000259" key="3">
    <source>
        <dbReference type="PROSITE" id="PS50048"/>
    </source>
</evidence>
<dbReference type="GO" id="GO:0006351">
    <property type="term" value="P:DNA-templated transcription"/>
    <property type="evidence" value="ECO:0007669"/>
    <property type="project" value="InterPro"/>
</dbReference>
<dbReference type="EMBL" id="JASWJB010000397">
    <property type="protein sequence ID" value="KAK2590782.1"/>
    <property type="molecule type" value="Genomic_DNA"/>
</dbReference>
<dbReference type="SUPFAM" id="SSF57701">
    <property type="entry name" value="Zn2/Cys6 DNA-binding domain"/>
    <property type="match status" value="1"/>
</dbReference>
<dbReference type="PANTHER" id="PTHR47256:SF1">
    <property type="entry name" value="ZN(II)2CYS6 TRANSCRIPTION FACTOR (EUROFUNG)"/>
    <property type="match status" value="1"/>
</dbReference>
<dbReference type="Proteomes" id="UP001251528">
    <property type="component" value="Unassembled WGS sequence"/>
</dbReference>
<evidence type="ECO:0000313" key="5">
    <source>
        <dbReference type="Proteomes" id="UP001251528"/>
    </source>
</evidence>
<dbReference type="CDD" id="cd00067">
    <property type="entry name" value="GAL4"/>
    <property type="match status" value="1"/>
</dbReference>
<dbReference type="InterPro" id="IPR053187">
    <property type="entry name" value="Notoamide_regulator"/>
</dbReference>
<evidence type="ECO:0000256" key="1">
    <source>
        <dbReference type="ARBA" id="ARBA00022723"/>
    </source>
</evidence>
<protein>
    <recommendedName>
        <fullName evidence="3">Zn(2)-C6 fungal-type domain-containing protein</fullName>
    </recommendedName>
</protein>
<dbReference type="Gene3D" id="4.10.240.10">
    <property type="entry name" value="Zn(2)-C6 fungal-type DNA-binding domain"/>
    <property type="match status" value="1"/>
</dbReference>
<dbReference type="SMART" id="SM00066">
    <property type="entry name" value="GAL4"/>
    <property type="match status" value="1"/>
</dbReference>
<dbReference type="InterPro" id="IPR007219">
    <property type="entry name" value="XnlR_reg_dom"/>
</dbReference>
<dbReference type="CDD" id="cd12148">
    <property type="entry name" value="fungal_TF_MHR"/>
    <property type="match status" value="1"/>
</dbReference>
<gene>
    <name evidence="4" type="ORF">QQS21_011536</name>
</gene>
<evidence type="ECO:0000256" key="2">
    <source>
        <dbReference type="ARBA" id="ARBA00023242"/>
    </source>
</evidence>
<dbReference type="PROSITE" id="PS00463">
    <property type="entry name" value="ZN2_CY6_FUNGAL_1"/>
    <property type="match status" value="1"/>
</dbReference>
<comment type="caution">
    <text evidence="4">The sequence shown here is derived from an EMBL/GenBank/DDBJ whole genome shotgun (WGS) entry which is preliminary data.</text>
</comment>
<keyword evidence="2" id="KW-0539">Nucleus</keyword>
<dbReference type="GO" id="GO:0000981">
    <property type="term" value="F:DNA-binding transcription factor activity, RNA polymerase II-specific"/>
    <property type="evidence" value="ECO:0007669"/>
    <property type="project" value="InterPro"/>
</dbReference>
<dbReference type="AlphaFoldDB" id="A0AAJ0CFP0"/>
<dbReference type="Pfam" id="PF04082">
    <property type="entry name" value="Fungal_trans"/>
    <property type="match status" value="1"/>
</dbReference>
<dbReference type="InterPro" id="IPR036864">
    <property type="entry name" value="Zn2-C6_fun-type_DNA-bd_sf"/>
</dbReference>
<dbReference type="Pfam" id="PF00172">
    <property type="entry name" value="Zn_clus"/>
    <property type="match status" value="1"/>
</dbReference>
<dbReference type="PANTHER" id="PTHR47256">
    <property type="entry name" value="ZN(II)2CYS6 TRANSCRIPTION FACTOR (EUROFUNG)-RELATED"/>
    <property type="match status" value="1"/>
</dbReference>
<name>A0AAJ0CFP0_9HYPO</name>
<dbReference type="InterPro" id="IPR001138">
    <property type="entry name" value="Zn2Cys6_DnaBD"/>
</dbReference>
<accession>A0AAJ0CFP0</accession>
<dbReference type="GO" id="GO:0008270">
    <property type="term" value="F:zinc ion binding"/>
    <property type="evidence" value="ECO:0007669"/>
    <property type="project" value="InterPro"/>
</dbReference>
<dbReference type="GO" id="GO:0003677">
    <property type="term" value="F:DNA binding"/>
    <property type="evidence" value="ECO:0007669"/>
    <property type="project" value="InterPro"/>
</dbReference>
<dbReference type="PROSITE" id="PS50048">
    <property type="entry name" value="ZN2_CY6_FUNGAL_2"/>
    <property type="match status" value="1"/>
</dbReference>
<feature type="domain" description="Zn(2)-C6 fungal-type" evidence="3">
    <location>
        <begin position="44"/>
        <end position="74"/>
    </location>
</feature>
<reference evidence="4" key="1">
    <citation type="submission" date="2023-06" db="EMBL/GenBank/DDBJ databases">
        <title>Conoideocrella luteorostrata (Hypocreales: Clavicipitaceae), a potential biocontrol fungus for elongate hemlock scale in United States Christmas tree production areas.</title>
        <authorList>
            <person name="Barrett H."/>
            <person name="Lovett B."/>
            <person name="Macias A.M."/>
            <person name="Stajich J.E."/>
            <person name="Kasson M.T."/>
        </authorList>
    </citation>
    <scope>NUCLEOTIDE SEQUENCE</scope>
    <source>
        <strain evidence="4">ARSEF 14590</strain>
    </source>
</reference>
<organism evidence="4 5">
    <name type="scientific">Conoideocrella luteorostrata</name>
    <dbReference type="NCBI Taxonomy" id="1105319"/>
    <lineage>
        <taxon>Eukaryota</taxon>
        <taxon>Fungi</taxon>
        <taxon>Dikarya</taxon>
        <taxon>Ascomycota</taxon>
        <taxon>Pezizomycotina</taxon>
        <taxon>Sordariomycetes</taxon>
        <taxon>Hypocreomycetidae</taxon>
        <taxon>Hypocreales</taxon>
        <taxon>Clavicipitaceae</taxon>
        <taxon>Conoideocrella</taxon>
    </lineage>
</organism>
<evidence type="ECO:0000313" key="4">
    <source>
        <dbReference type="EMBL" id="KAK2590782.1"/>
    </source>
</evidence>
<keyword evidence="5" id="KW-1185">Reference proteome</keyword>
<sequence length="693" mass="79756">MAEIPTHDKAQHLRYLLPAAIKESQPPRPPLPTVTAKSNPVAAACNTCRKIKVKCSGERPACRRCVTRRIACHYVTQPGETPPQAFKRRYHHLKHRSAAHEELIGLLKNLPRQEAQNVFERIRSGTDILTILNHVKVGNVLLQMAVSPETRLRYELPYLPEIPEEFVPNNPYLDSMVYEATSLYETHSRGTSSSLITNLGSEYQNLYLMPFHSARVCDAQLSIVKPSLWTTVCDDDALMRDLLEAFLRCEYHFTAAFQKDYFLQDMAAQRQDFCSSLLVNIVLGYSCVCYPGFQNRAEYWNPHTLLYRFVAEAKRLWELEATEPRLTTIQAGIIFNVFHNLCGLDEIGQSYRVHAIALAHNLHLFHSSVKEQSERTRNGRAFTAWALYNWETLVGFSFMFSPLLKEPPDWPLPNPSEDAQWYGEIWVNYPPNHSLTPSYFGQVLNARSQFRVIMNEFCQEAYAKGSEMSLPKANKILSRLTAWFNGLPAQLQPKTIVLPGHLQLHMYFYYLVLAIYEPLLDTKANQEASPQRIIAEAKRYLQTLIRLYYLRHGFDAMDLFIVIPLMLAGSECIEAINERTSAPQLKTLRSTLILVAKGLYSQRRNHYLSEALFRVIRGRMRQQEVALLKDTVDLEDEAAEEKRDKMQTVRSHWPVSIVKKKEDLDSQILKNLVENYAHLNTEDKSMDAQEFQV</sequence>